<dbReference type="Pfam" id="PF12680">
    <property type="entry name" value="SnoaL_2"/>
    <property type="match status" value="1"/>
</dbReference>
<dbReference type="PANTHER" id="PTHR41252">
    <property type="entry name" value="BLR2505 PROTEIN"/>
    <property type="match status" value="1"/>
</dbReference>
<protein>
    <recommendedName>
        <fullName evidence="1">SnoaL-like domain-containing protein</fullName>
    </recommendedName>
</protein>
<evidence type="ECO:0000313" key="2">
    <source>
        <dbReference type="EMBL" id="AWT53270.1"/>
    </source>
</evidence>
<dbReference type="PANTHER" id="PTHR41252:SF1">
    <property type="entry name" value="BLR2505 PROTEIN"/>
    <property type="match status" value="1"/>
</dbReference>
<evidence type="ECO:0000313" key="3">
    <source>
        <dbReference type="Proteomes" id="UP000011200"/>
    </source>
</evidence>
<sequence>MTWMIAAVATMMAVGCRGIGNAEKPDRTGRQQRNAEVVRDAFARGVGDQNSFYSILTDDVEWTVARAGRETTYSGREEFLRDGAGPILARLDGPIQADVRDLVTEGDKLVAFWRGTATARDGQPYVNDYVWAMTLRDERVARVTAYLDFVVLDELLTRVTPADGATAHSAAARG</sequence>
<name>A0A2U9PND4_MYCSE</name>
<dbReference type="Gene3D" id="3.10.450.50">
    <property type="match status" value="1"/>
</dbReference>
<dbReference type="AlphaFoldDB" id="A0A2U9PND4"/>
<reference evidence="2 3" key="1">
    <citation type="journal article" date="2013" name="Genome Announc.">
        <title>Draft genome sequence of MKD8, a conjugal recipient Mycobacterium smegmatis strain.</title>
        <authorList>
            <person name="Gray T.A."/>
            <person name="Palumbo M.J."/>
            <person name="Derbyshire K.M."/>
        </authorList>
    </citation>
    <scope>NUCLEOTIDE SEQUENCE [LARGE SCALE GENOMIC DNA]</scope>
    <source>
        <strain evidence="2 3">MKD8</strain>
    </source>
</reference>
<evidence type="ECO:0000259" key="1">
    <source>
        <dbReference type="Pfam" id="PF12680"/>
    </source>
</evidence>
<reference evidence="3" key="2">
    <citation type="submission" date="2018-03" db="EMBL/GenBank/DDBJ databases">
        <authorList>
            <person name="Derbyshire K."/>
            <person name="Gray T.A."/>
            <person name="Champion M."/>
        </authorList>
    </citation>
    <scope>NUCLEOTIDE SEQUENCE [LARGE SCALE GENOMIC DNA]</scope>
    <source>
        <strain evidence="3">MKD8</strain>
    </source>
</reference>
<dbReference type="InterPro" id="IPR032710">
    <property type="entry name" value="NTF2-like_dom_sf"/>
</dbReference>
<dbReference type="SUPFAM" id="SSF54427">
    <property type="entry name" value="NTF2-like"/>
    <property type="match status" value="1"/>
</dbReference>
<gene>
    <name evidence="2" type="ORF">D806_022890</name>
</gene>
<organism evidence="2 3">
    <name type="scientific">Mycolicibacterium smegmatis (strain MKD8)</name>
    <name type="common">Mycobacterium smegmatis</name>
    <dbReference type="NCBI Taxonomy" id="1214915"/>
    <lineage>
        <taxon>Bacteria</taxon>
        <taxon>Bacillati</taxon>
        <taxon>Actinomycetota</taxon>
        <taxon>Actinomycetes</taxon>
        <taxon>Mycobacteriales</taxon>
        <taxon>Mycobacteriaceae</taxon>
        <taxon>Mycolicibacterium</taxon>
    </lineage>
</organism>
<dbReference type="EMBL" id="CP027541">
    <property type="protein sequence ID" value="AWT53270.1"/>
    <property type="molecule type" value="Genomic_DNA"/>
</dbReference>
<accession>A0A2U9PND4</accession>
<proteinExistence type="predicted"/>
<dbReference type="Proteomes" id="UP000011200">
    <property type="component" value="Chromosome"/>
</dbReference>
<feature type="domain" description="SnoaL-like" evidence="1">
    <location>
        <begin position="47"/>
        <end position="143"/>
    </location>
</feature>
<dbReference type="InterPro" id="IPR037401">
    <property type="entry name" value="SnoaL-like"/>
</dbReference>